<protein>
    <recommendedName>
        <fullName evidence="7">CP-type G domain-containing protein</fullName>
    </recommendedName>
</protein>
<dbReference type="PROSITE" id="PS51721">
    <property type="entry name" value="G_CP"/>
    <property type="match status" value="1"/>
</dbReference>
<evidence type="ECO:0000256" key="3">
    <source>
        <dbReference type="ARBA" id="ARBA00023134"/>
    </source>
</evidence>
<comment type="subcellular location">
    <subcellularLocation>
        <location evidence="1">Nucleus</location>
    </subcellularLocation>
</comment>
<dbReference type="AlphaFoldDB" id="A0A6G0XTL2"/>
<feature type="compositionally biased region" description="Basic residues" evidence="6">
    <location>
        <begin position="670"/>
        <end position="680"/>
    </location>
</feature>
<evidence type="ECO:0000259" key="7">
    <source>
        <dbReference type="PROSITE" id="PS51721"/>
    </source>
</evidence>
<evidence type="ECO:0000256" key="4">
    <source>
        <dbReference type="ARBA" id="ARBA00023242"/>
    </source>
</evidence>
<dbReference type="GO" id="GO:0005525">
    <property type="term" value="F:GTP binding"/>
    <property type="evidence" value="ECO:0007669"/>
    <property type="project" value="UniProtKB-KW"/>
</dbReference>
<comment type="caution">
    <text evidence="8">The sequence shown here is derived from an EMBL/GenBank/DDBJ whole genome shotgun (WGS) entry which is preliminary data.</text>
</comment>
<accession>A0A6G0XTL2</accession>
<dbReference type="InterPro" id="IPR014813">
    <property type="entry name" value="Gnl3_N_dom"/>
</dbReference>
<keyword evidence="9" id="KW-1185">Reference proteome</keyword>
<gene>
    <name evidence="8" type="ORF">Ae201684_001368</name>
</gene>
<feature type="compositionally biased region" description="Low complexity" evidence="6">
    <location>
        <begin position="504"/>
        <end position="539"/>
    </location>
</feature>
<dbReference type="SUPFAM" id="SSF48371">
    <property type="entry name" value="ARM repeat"/>
    <property type="match status" value="1"/>
</dbReference>
<organism evidence="8 9">
    <name type="scientific">Aphanomyces euteiches</name>
    <dbReference type="NCBI Taxonomy" id="100861"/>
    <lineage>
        <taxon>Eukaryota</taxon>
        <taxon>Sar</taxon>
        <taxon>Stramenopiles</taxon>
        <taxon>Oomycota</taxon>
        <taxon>Saprolegniomycetes</taxon>
        <taxon>Saprolegniales</taxon>
        <taxon>Verrucalvaceae</taxon>
        <taxon>Aphanomyces</taxon>
    </lineage>
</organism>
<feature type="compositionally biased region" description="Basic and acidic residues" evidence="6">
    <location>
        <begin position="540"/>
        <end position="614"/>
    </location>
</feature>
<feature type="region of interest" description="Disordered" evidence="6">
    <location>
        <begin position="23"/>
        <end position="52"/>
    </location>
</feature>
<feature type="compositionally biased region" description="Acidic residues" evidence="6">
    <location>
        <begin position="464"/>
        <end position="503"/>
    </location>
</feature>
<evidence type="ECO:0000313" key="9">
    <source>
        <dbReference type="Proteomes" id="UP000481153"/>
    </source>
</evidence>
<dbReference type="VEuPathDB" id="FungiDB:AeMF1_020900"/>
<dbReference type="PANTHER" id="PTHR11089">
    <property type="entry name" value="GTP-BINDING PROTEIN-RELATED"/>
    <property type="match status" value="1"/>
</dbReference>
<evidence type="ECO:0000256" key="6">
    <source>
        <dbReference type="SAM" id="MobiDB-lite"/>
    </source>
</evidence>
<dbReference type="GO" id="GO:0005730">
    <property type="term" value="C:nucleolus"/>
    <property type="evidence" value="ECO:0007669"/>
    <property type="project" value="TreeGrafter"/>
</dbReference>
<dbReference type="Pfam" id="PF08701">
    <property type="entry name" value="GN3L_Grn1"/>
    <property type="match status" value="1"/>
</dbReference>
<dbReference type="PANTHER" id="PTHR11089:SF30">
    <property type="entry name" value="GUANINE NUCLEOTIDE-BINDING PROTEIN-LIKE 3 HOMOLOG"/>
    <property type="match status" value="1"/>
</dbReference>
<dbReference type="InterPro" id="IPR050755">
    <property type="entry name" value="TRAFAC_YlqF/YawG_RiboMat"/>
</dbReference>
<dbReference type="InterPro" id="IPR027417">
    <property type="entry name" value="P-loop_NTPase"/>
</dbReference>
<feature type="coiled-coil region" evidence="5">
    <location>
        <begin position="59"/>
        <end position="87"/>
    </location>
</feature>
<dbReference type="Proteomes" id="UP000481153">
    <property type="component" value="Unassembled WGS sequence"/>
</dbReference>
<dbReference type="EMBL" id="VJMJ01000012">
    <property type="protein sequence ID" value="KAF0743709.1"/>
    <property type="molecule type" value="Genomic_DNA"/>
</dbReference>
<dbReference type="InterPro" id="IPR030378">
    <property type="entry name" value="G_CP_dom"/>
</dbReference>
<feature type="domain" description="CP-type G" evidence="7">
    <location>
        <begin position="113"/>
        <end position="303"/>
    </location>
</feature>
<keyword evidence="2" id="KW-0547">Nucleotide-binding</keyword>
<evidence type="ECO:0000313" key="8">
    <source>
        <dbReference type="EMBL" id="KAF0743709.1"/>
    </source>
</evidence>
<proteinExistence type="predicted"/>
<evidence type="ECO:0000256" key="2">
    <source>
        <dbReference type="ARBA" id="ARBA00022741"/>
    </source>
</evidence>
<evidence type="ECO:0000256" key="5">
    <source>
        <dbReference type="SAM" id="Coils"/>
    </source>
</evidence>
<sequence>MVKKKTKSKRLTLHKKYKILRKVREHKRKERKKERLGAGKKKKTPGIPNNWPFKEELLLQEEQARLAEKEHQAKLKEQRRLEKAEKKKQDKLVIDSLAQVPTLTPLSIKEQAKAELKAAIVKSDLVVVVLDARDPQGSRSLSLEDGLIAHGKKDVLLVLNKVDLISVDAAEKWVTYLRRFHPTVAVRAANKMVKDVTRKTKSVSSVTSAALQARVQELETLRDNGCVDTLAQVLEDYANAKGGAKSTVAFVGYPNVGKSTLFNSLKRKMLSPVSSKPRTTRTNVEAHLGQFIAIVDTPALPIELIDQSSVLVKYGLAEEYTMEPVEAVDSVLSRGDMWNVIQVTAVPTYKSNEDFLKKYATKKQLVRKGGEPDVLLAARAFLKALTDGSLPTSTQAPTQSKSRFDLPTWFKSDEKLEQALYSTNPNNNAKHSSYLTFKCQGSSHRPGETTEYDFVMGNLKLEDIQVEDDDEEDDDEEEEDEEEDDEEEDEEEEEDDEEEEEVVEVPQPKKGSKKAAAPAKKAAAPAKKPAAPAKKPAAPAKKEAKKAEAPAKETKKVEAPAKKEIEAEAPSKKAEAPAKKETKKAETPAKKESKKVEAPAKKTENAAKKAEPATKKSAAAAKKAAAEKEPVVAKATKAKEDKKAAQKKDDAVPSSRKRKVITIEEPTRTNPKRATRSASK</sequence>
<reference evidence="8 9" key="1">
    <citation type="submission" date="2019-07" db="EMBL/GenBank/DDBJ databases">
        <title>Genomics analysis of Aphanomyces spp. identifies a new class of oomycete effector associated with host adaptation.</title>
        <authorList>
            <person name="Gaulin E."/>
        </authorList>
    </citation>
    <scope>NUCLEOTIDE SEQUENCE [LARGE SCALE GENOMIC DNA]</scope>
    <source>
        <strain evidence="8 9">ATCC 201684</strain>
    </source>
</reference>
<keyword evidence="4" id="KW-0539">Nucleus</keyword>
<name>A0A6G0XTL2_9STRA</name>
<dbReference type="Gene3D" id="3.40.50.300">
    <property type="entry name" value="P-loop containing nucleotide triphosphate hydrolases"/>
    <property type="match status" value="1"/>
</dbReference>
<feature type="compositionally biased region" description="Basic and acidic residues" evidence="6">
    <location>
        <begin position="624"/>
        <end position="651"/>
    </location>
</feature>
<dbReference type="SUPFAM" id="SSF52540">
    <property type="entry name" value="P-loop containing nucleoside triphosphate hydrolases"/>
    <property type="match status" value="2"/>
</dbReference>
<keyword evidence="5" id="KW-0175">Coiled coil</keyword>
<feature type="compositionally biased region" description="Basic residues" evidence="6">
    <location>
        <begin position="23"/>
        <end position="44"/>
    </location>
</feature>
<dbReference type="InterPro" id="IPR006073">
    <property type="entry name" value="GTP-bd"/>
</dbReference>
<dbReference type="Pfam" id="PF01926">
    <property type="entry name" value="MMR_HSR1"/>
    <property type="match status" value="1"/>
</dbReference>
<keyword evidence="3" id="KW-0342">GTP-binding</keyword>
<evidence type="ECO:0000256" key="1">
    <source>
        <dbReference type="ARBA" id="ARBA00004123"/>
    </source>
</evidence>
<feature type="region of interest" description="Disordered" evidence="6">
    <location>
        <begin position="463"/>
        <end position="680"/>
    </location>
</feature>
<dbReference type="InterPro" id="IPR016024">
    <property type="entry name" value="ARM-type_fold"/>
</dbReference>